<dbReference type="EMBL" id="RDBE01000010">
    <property type="protein sequence ID" value="RLV47560.1"/>
    <property type="molecule type" value="Genomic_DNA"/>
</dbReference>
<keyword evidence="3 5" id="KW-1133">Transmembrane helix</keyword>
<feature type="transmembrane region" description="Helical" evidence="5">
    <location>
        <begin position="348"/>
        <end position="372"/>
    </location>
</feature>
<feature type="transmembrane region" description="Helical" evidence="5">
    <location>
        <begin position="136"/>
        <end position="157"/>
    </location>
</feature>
<evidence type="ECO:0000256" key="3">
    <source>
        <dbReference type="ARBA" id="ARBA00022989"/>
    </source>
</evidence>
<keyword evidence="2 5" id="KW-0812">Transmembrane</keyword>
<dbReference type="PANTHER" id="PTHR42770:SF7">
    <property type="entry name" value="MEMBRANE PROTEIN"/>
    <property type="match status" value="1"/>
</dbReference>
<reference evidence="7 8" key="1">
    <citation type="submission" date="2018-10" db="EMBL/GenBank/DDBJ databases">
        <title>Marmoricola sp. 4Q3S-7 whole genome shotgun sequence.</title>
        <authorList>
            <person name="Li F."/>
        </authorList>
    </citation>
    <scope>NUCLEOTIDE SEQUENCE [LARGE SCALE GENOMIC DNA]</scope>
    <source>
        <strain evidence="7 8">4Q3S-7</strain>
    </source>
</reference>
<feature type="transmembrane region" description="Helical" evidence="5">
    <location>
        <begin position="49"/>
        <end position="69"/>
    </location>
</feature>
<dbReference type="PANTHER" id="PTHR42770">
    <property type="entry name" value="AMINO ACID TRANSPORTER-RELATED"/>
    <property type="match status" value="1"/>
</dbReference>
<dbReference type="RefSeq" id="WP_121807066.1">
    <property type="nucleotide sequence ID" value="NZ_RDBE01000010.1"/>
</dbReference>
<dbReference type="OrthoDB" id="3748455at2"/>
<dbReference type="Pfam" id="PF00324">
    <property type="entry name" value="AA_permease"/>
    <property type="match status" value="1"/>
</dbReference>
<evidence type="ECO:0000313" key="8">
    <source>
        <dbReference type="Proteomes" id="UP000281708"/>
    </source>
</evidence>
<name>A0A3L8NWN8_9ACTN</name>
<dbReference type="PIRSF" id="PIRSF006060">
    <property type="entry name" value="AA_transporter"/>
    <property type="match status" value="1"/>
</dbReference>
<evidence type="ECO:0000256" key="1">
    <source>
        <dbReference type="ARBA" id="ARBA00004141"/>
    </source>
</evidence>
<feature type="transmembrane region" description="Helical" evidence="5">
    <location>
        <begin position="163"/>
        <end position="188"/>
    </location>
</feature>
<dbReference type="InterPro" id="IPR004841">
    <property type="entry name" value="AA-permease/SLC12A_dom"/>
</dbReference>
<evidence type="ECO:0000256" key="4">
    <source>
        <dbReference type="ARBA" id="ARBA00023136"/>
    </source>
</evidence>
<keyword evidence="8" id="KW-1185">Reference proteome</keyword>
<comment type="subcellular location">
    <subcellularLocation>
        <location evidence="1">Membrane</location>
        <topology evidence="1">Multi-pass membrane protein</topology>
    </subcellularLocation>
</comment>
<feature type="transmembrane region" description="Helical" evidence="5">
    <location>
        <begin position="247"/>
        <end position="265"/>
    </location>
</feature>
<feature type="transmembrane region" description="Helical" evidence="5">
    <location>
        <begin position="302"/>
        <end position="327"/>
    </location>
</feature>
<dbReference type="Proteomes" id="UP000281708">
    <property type="component" value="Unassembled WGS sequence"/>
</dbReference>
<dbReference type="AlphaFoldDB" id="A0A3L8NWN8"/>
<keyword evidence="4 5" id="KW-0472">Membrane</keyword>
<gene>
    <name evidence="7" type="ORF">D9V37_15410</name>
</gene>
<sequence length="484" mass="50139">MTAPVSEKKTTLRRSLSVWQAVGISVALMAPSMAANINPQGTAGLVGRATPLAFFLAAVAVLLIAYVFVRLCQYYRHAGSVYVFAGATLGARAGAVAGLGLMGTYVFYALVTASAAGIFGSSFLDIIGVWNHQPAWAGFLVGAVALGLSLFFAVVPARRATSILLSVEGITVALILVIAVVVLVRMLGGSAPNDAHFTMSVFSVPSGTPVSDLGLGIVFGLLSFAGFEAAATLGEEAEQPQRDIPRAILGTAIFGGVYFTVVTAIEMMAFKPDAAGVKAFIASPALMGDLGTSYVGSWVGDLITLGAAVSAFGCCLACVVGASRLLFAIVRDAVPGHPLGRTGSNATPAIAAIVVTVVVALIALVCAVLFHAEVFDTFLWSGTIGTLILLVAYVLATVGCIKLIWVDKKMDVPGWQIVIPLLALVMLGYTIWRNVLPYPASGQPAFWFPIVAFGWVILVAVVMFAAPGLAKRLTAGLRALDDAG</sequence>
<feature type="transmembrane region" description="Helical" evidence="5">
    <location>
        <begin position="444"/>
        <end position="470"/>
    </location>
</feature>
<dbReference type="GO" id="GO:0055085">
    <property type="term" value="P:transmembrane transport"/>
    <property type="evidence" value="ECO:0007669"/>
    <property type="project" value="InterPro"/>
</dbReference>
<feature type="transmembrane region" description="Helical" evidence="5">
    <location>
        <begin position="209"/>
        <end position="227"/>
    </location>
</feature>
<comment type="caution">
    <text evidence="7">The sequence shown here is derived from an EMBL/GenBank/DDBJ whole genome shotgun (WGS) entry which is preliminary data.</text>
</comment>
<feature type="domain" description="Amino acid permease/ SLC12A" evidence="6">
    <location>
        <begin position="43"/>
        <end position="398"/>
    </location>
</feature>
<dbReference type="Gene3D" id="1.20.1740.10">
    <property type="entry name" value="Amino acid/polyamine transporter I"/>
    <property type="match status" value="1"/>
</dbReference>
<accession>A0A3L8NWN8</accession>
<evidence type="ECO:0000256" key="2">
    <source>
        <dbReference type="ARBA" id="ARBA00022692"/>
    </source>
</evidence>
<evidence type="ECO:0000256" key="5">
    <source>
        <dbReference type="SAM" id="Phobius"/>
    </source>
</evidence>
<evidence type="ECO:0000259" key="6">
    <source>
        <dbReference type="Pfam" id="PF00324"/>
    </source>
</evidence>
<dbReference type="GO" id="GO:0016020">
    <property type="term" value="C:membrane"/>
    <property type="evidence" value="ECO:0007669"/>
    <property type="project" value="UniProtKB-SubCell"/>
</dbReference>
<feature type="transmembrane region" description="Helical" evidence="5">
    <location>
        <begin position="378"/>
        <end position="405"/>
    </location>
</feature>
<organism evidence="7 8">
    <name type="scientific">Nocardioides mangrovicus</name>
    <dbReference type="NCBI Taxonomy" id="2478913"/>
    <lineage>
        <taxon>Bacteria</taxon>
        <taxon>Bacillati</taxon>
        <taxon>Actinomycetota</taxon>
        <taxon>Actinomycetes</taxon>
        <taxon>Propionibacteriales</taxon>
        <taxon>Nocardioidaceae</taxon>
        <taxon>Nocardioides</taxon>
    </lineage>
</organism>
<feature type="transmembrane region" description="Helical" evidence="5">
    <location>
        <begin position="16"/>
        <end position="37"/>
    </location>
</feature>
<dbReference type="InterPro" id="IPR050367">
    <property type="entry name" value="APC_superfamily"/>
</dbReference>
<proteinExistence type="predicted"/>
<feature type="transmembrane region" description="Helical" evidence="5">
    <location>
        <begin position="412"/>
        <end position="432"/>
    </location>
</feature>
<protein>
    <submittedName>
        <fullName evidence="7">APC family permease</fullName>
    </submittedName>
</protein>
<evidence type="ECO:0000313" key="7">
    <source>
        <dbReference type="EMBL" id="RLV47560.1"/>
    </source>
</evidence>